<dbReference type="Pfam" id="PF03318">
    <property type="entry name" value="ETX_MTX2"/>
    <property type="match status" value="1"/>
</dbReference>
<evidence type="ECO:0000313" key="1">
    <source>
        <dbReference type="EMBL" id="CAL1528608.1"/>
    </source>
</evidence>
<reference evidence="1 2" key="1">
    <citation type="submission" date="2024-04" db="EMBL/GenBank/DDBJ databases">
        <authorList>
            <consortium name="Genoscope - CEA"/>
            <person name="William W."/>
        </authorList>
    </citation>
    <scope>NUCLEOTIDE SEQUENCE [LARGE SCALE GENOMIC DNA]</scope>
</reference>
<dbReference type="AlphaFoldDB" id="A0AAV2H663"/>
<dbReference type="Gene3D" id="2.170.15.10">
    <property type="entry name" value="Proaerolysin, chain A, domain 3"/>
    <property type="match status" value="1"/>
</dbReference>
<accession>A0AAV2H663</accession>
<dbReference type="EMBL" id="CAXITT010000035">
    <property type="protein sequence ID" value="CAL1528608.1"/>
    <property type="molecule type" value="Genomic_DNA"/>
</dbReference>
<gene>
    <name evidence="1" type="ORF">GSLYS_00002778001</name>
</gene>
<organism evidence="1 2">
    <name type="scientific">Lymnaea stagnalis</name>
    <name type="common">Great pond snail</name>
    <name type="synonym">Helix stagnalis</name>
    <dbReference type="NCBI Taxonomy" id="6523"/>
    <lineage>
        <taxon>Eukaryota</taxon>
        <taxon>Metazoa</taxon>
        <taxon>Spiralia</taxon>
        <taxon>Lophotrochozoa</taxon>
        <taxon>Mollusca</taxon>
        <taxon>Gastropoda</taxon>
        <taxon>Heterobranchia</taxon>
        <taxon>Euthyneura</taxon>
        <taxon>Panpulmonata</taxon>
        <taxon>Hygrophila</taxon>
        <taxon>Lymnaeoidea</taxon>
        <taxon>Lymnaeidae</taxon>
        <taxon>Lymnaea</taxon>
    </lineage>
</organism>
<dbReference type="PANTHER" id="PTHR39369">
    <property type="entry name" value="LIN-24 (TWENTY-FOUR) LIKE"/>
    <property type="match status" value="1"/>
</dbReference>
<feature type="non-terminal residue" evidence="1">
    <location>
        <position position="281"/>
    </location>
</feature>
<dbReference type="SUPFAM" id="SSF56973">
    <property type="entry name" value="Aerolisin/ETX pore-forming domain"/>
    <property type="match status" value="1"/>
</dbReference>
<keyword evidence="2" id="KW-1185">Reference proteome</keyword>
<dbReference type="PANTHER" id="PTHR39369:SF6">
    <property type="entry name" value="LIN-24 (TWENTY-FOUR) LIKE"/>
    <property type="match status" value="1"/>
</dbReference>
<dbReference type="InterPro" id="IPR004991">
    <property type="entry name" value="Aerolysin-like"/>
</dbReference>
<feature type="non-terminal residue" evidence="1">
    <location>
        <position position="1"/>
    </location>
</feature>
<comment type="caution">
    <text evidence="1">The sequence shown here is derived from an EMBL/GenBank/DDBJ whole genome shotgun (WGS) entry which is preliminary data.</text>
</comment>
<evidence type="ECO:0000313" key="2">
    <source>
        <dbReference type="Proteomes" id="UP001497497"/>
    </source>
</evidence>
<dbReference type="CDD" id="cd20237">
    <property type="entry name" value="PFM_LIN24-like"/>
    <property type="match status" value="1"/>
</dbReference>
<proteinExistence type="predicted"/>
<dbReference type="Proteomes" id="UP001497497">
    <property type="component" value="Unassembled WGS sequence"/>
</dbReference>
<name>A0AAV2H663_LYMST</name>
<sequence length="281" mass="32002">EQPILDVAKILQDYVWDSFKALPENRLARPFLRRKSYSVDVPMSYFVFETLSHRQELTPRVRSELGDLAHILDSKNRDKKVKEHEKLVTSDTYYENKTNVEQTYKFRLEKTRKASLSVTFTRGFTINGNARFSIKLPPADCGPSGDLGCTFNISKATTEVIEETVVLETTSDIHVEKNSKFVARVALAESEVMYDFKVSTLMRFASDCALGTVTRKSDNRVFYSTAIKNLNDVFRGFILPLDTKHETQQYAIELTTVGVLDGVRLSNQYIFLESLPLSGEN</sequence>
<protein>
    <submittedName>
        <fullName evidence="1">Uncharacterized protein</fullName>
    </submittedName>
</protein>